<reference evidence="2 3" key="1">
    <citation type="submission" date="2017-12" db="EMBL/GenBank/DDBJ databases">
        <title>Phylogenetic diversity of female urinary microbiome.</title>
        <authorList>
            <person name="Thomas-White K."/>
            <person name="Wolfe A.J."/>
        </authorList>
    </citation>
    <scope>NUCLEOTIDE SEQUENCE [LARGE SCALE GENOMIC DNA]</scope>
    <source>
        <strain evidence="2 3">UMB0402</strain>
    </source>
</reference>
<protein>
    <submittedName>
        <fullName evidence="2">DUF4235 domain-containing protein</fullName>
    </submittedName>
</protein>
<sequence>MDIGWKVASAASVAGAGFVADRLIDLVWKGFTGHKPPRGSEDEAVANMLEVALFGALSGLTVALIQRLAVRGTSKWYGGKNKNALANAKK</sequence>
<dbReference type="AlphaFoldDB" id="A0A2I1IMF9"/>
<evidence type="ECO:0000313" key="2">
    <source>
        <dbReference type="EMBL" id="PKY72305.1"/>
    </source>
</evidence>
<keyword evidence="1" id="KW-1133">Transmembrane helix</keyword>
<keyword evidence="3" id="KW-1185">Reference proteome</keyword>
<dbReference type="Pfam" id="PF14019">
    <property type="entry name" value="DUF4235"/>
    <property type="match status" value="1"/>
</dbReference>
<dbReference type="InterPro" id="IPR025329">
    <property type="entry name" value="DUF4235"/>
</dbReference>
<proteinExistence type="predicted"/>
<keyword evidence="1" id="KW-0472">Membrane</keyword>
<name>A0A2I1IMF9_9ACTO</name>
<comment type="caution">
    <text evidence="2">The sequence shown here is derived from an EMBL/GenBank/DDBJ whole genome shotgun (WGS) entry which is preliminary data.</text>
</comment>
<dbReference type="EMBL" id="PKKO01000003">
    <property type="protein sequence ID" value="PKY72305.1"/>
    <property type="molecule type" value="Genomic_DNA"/>
</dbReference>
<evidence type="ECO:0000313" key="3">
    <source>
        <dbReference type="Proteomes" id="UP000235122"/>
    </source>
</evidence>
<organism evidence="2 3">
    <name type="scientific">Winkia neuii</name>
    <dbReference type="NCBI Taxonomy" id="33007"/>
    <lineage>
        <taxon>Bacteria</taxon>
        <taxon>Bacillati</taxon>
        <taxon>Actinomycetota</taxon>
        <taxon>Actinomycetes</taxon>
        <taxon>Actinomycetales</taxon>
        <taxon>Actinomycetaceae</taxon>
        <taxon>Winkia</taxon>
    </lineage>
</organism>
<accession>A0A2I1IMF9</accession>
<dbReference type="GeneID" id="35866801"/>
<gene>
    <name evidence="2" type="ORF">CYJ19_05495</name>
</gene>
<evidence type="ECO:0000256" key="1">
    <source>
        <dbReference type="SAM" id="Phobius"/>
    </source>
</evidence>
<feature type="transmembrane region" description="Helical" evidence="1">
    <location>
        <begin position="44"/>
        <end position="65"/>
    </location>
</feature>
<dbReference type="RefSeq" id="WP_024331814.1">
    <property type="nucleotide sequence ID" value="NZ_JASOXK010000005.1"/>
</dbReference>
<keyword evidence="1" id="KW-0812">Transmembrane</keyword>
<dbReference type="STRING" id="33007.HMPREF3198_00229"/>
<dbReference type="Proteomes" id="UP000235122">
    <property type="component" value="Unassembled WGS sequence"/>
</dbReference>